<evidence type="ECO:0000313" key="1">
    <source>
        <dbReference type="EMBL" id="MBX46632.1"/>
    </source>
</evidence>
<name>A0A2P2NVV1_RHIMU</name>
<organism evidence="1">
    <name type="scientific">Rhizophora mucronata</name>
    <name type="common">Asiatic mangrove</name>
    <dbReference type="NCBI Taxonomy" id="61149"/>
    <lineage>
        <taxon>Eukaryota</taxon>
        <taxon>Viridiplantae</taxon>
        <taxon>Streptophyta</taxon>
        <taxon>Embryophyta</taxon>
        <taxon>Tracheophyta</taxon>
        <taxon>Spermatophyta</taxon>
        <taxon>Magnoliopsida</taxon>
        <taxon>eudicotyledons</taxon>
        <taxon>Gunneridae</taxon>
        <taxon>Pentapetalae</taxon>
        <taxon>rosids</taxon>
        <taxon>fabids</taxon>
        <taxon>Malpighiales</taxon>
        <taxon>Rhizophoraceae</taxon>
        <taxon>Rhizophora</taxon>
    </lineage>
</organism>
<reference evidence="1" key="1">
    <citation type="submission" date="2018-02" db="EMBL/GenBank/DDBJ databases">
        <title>Rhizophora mucronata_Transcriptome.</title>
        <authorList>
            <person name="Meera S.P."/>
            <person name="Sreeshan A."/>
            <person name="Augustine A."/>
        </authorList>
    </citation>
    <scope>NUCLEOTIDE SEQUENCE</scope>
    <source>
        <tissue evidence="1">Leaf</tissue>
    </source>
</reference>
<dbReference type="AlphaFoldDB" id="A0A2P2NVV1"/>
<dbReference type="EMBL" id="GGEC01066148">
    <property type="protein sequence ID" value="MBX46632.1"/>
    <property type="molecule type" value="Transcribed_RNA"/>
</dbReference>
<sequence>MHLSMLGNITQEAVHVLLPEVLLQMPVCSSWHLRQQGSVPLLQ</sequence>
<protein>
    <submittedName>
        <fullName evidence="1">Uncharacterized protein</fullName>
    </submittedName>
</protein>
<accession>A0A2P2NVV1</accession>
<proteinExistence type="predicted"/>